<sequence>MRKRFFVFIGIWMFALTLAAAAAEEPSSPVYYQDQAVVLLYHDVAESFKPGQPNDSTVTVEQFREHLKMLKDKGFRIVTMDDFLGFMLEGKKLPANAVVLTFDDGYESFYRTAFPVLREFGATASNFIVGVSSDLFNPDAEPHLTWEQMRELKSSGMGIFSHTYDMHRYVRTDSEGREGPALTSRFYLEQKRRQETETEYRRRISTDLAFMEKRLHQELGPQRKLLAFPYGANRKEVVEEGDRLGIEMYFTIEEGMNNRGSRFVRRINAGEPYMSAEALWYHLGKYF</sequence>
<dbReference type="InterPro" id="IPR002509">
    <property type="entry name" value="NODB_dom"/>
</dbReference>
<gene>
    <name evidence="5" type="ORF">ACFQWB_02515</name>
</gene>
<dbReference type="PROSITE" id="PS51677">
    <property type="entry name" value="NODB"/>
    <property type="match status" value="1"/>
</dbReference>
<dbReference type="EMBL" id="JBHTGQ010000003">
    <property type="protein sequence ID" value="MFC7748818.1"/>
    <property type="molecule type" value="Genomic_DNA"/>
</dbReference>
<dbReference type="PANTHER" id="PTHR34216:SF3">
    <property type="entry name" value="POLY-BETA-1,6-N-ACETYL-D-GLUCOSAMINE N-DEACETYLASE"/>
    <property type="match status" value="1"/>
</dbReference>
<dbReference type="InterPro" id="IPR011330">
    <property type="entry name" value="Glyco_hydro/deAcase_b/a-brl"/>
</dbReference>
<accession>A0ABW2V0Q5</accession>
<keyword evidence="2 3" id="KW-0732">Signal</keyword>
<feature type="signal peptide" evidence="3">
    <location>
        <begin position="1"/>
        <end position="22"/>
    </location>
</feature>
<feature type="chain" id="PRO_5047422504" evidence="3">
    <location>
        <begin position="23"/>
        <end position="287"/>
    </location>
</feature>
<proteinExistence type="predicted"/>
<dbReference type="Pfam" id="PF01522">
    <property type="entry name" value="Polysacc_deac_1"/>
    <property type="match status" value="1"/>
</dbReference>
<reference evidence="6" key="1">
    <citation type="journal article" date="2019" name="Int. J. Syst. Evol. Microbiol.">
        <title>The Global Catalogue of Microorganisms (GCM) 10K type strain sequencing project: providing services to taxonomists for standard genome sequencing and annotation.</title>
        <authorList>
            <consortium name="The Broad Institute Genomics Platform"/>
            <consortium name="The Broad Institute Genome Sequencing Center for Infectious Disease"/>
            <person name="Wu L."/>
            <person name="Ma J."/>
        </authorList>
    </citation>
    <scope>NUCLEOTIDE SEQUENCE [LARGE SCALE GENOMIC DNA]</scope>
    <source>
        <strain evidence="6">JCM 18657</strain>
    </source>
</reference>
<evidence type="ECO:0000259" key="4">
    <source>
        <dbReference type="PROSITE" id="PS51677"/>
    </source>
</evidence>
<dbReference type="Proteomes" id="UP001596528">
    <property type="component" value="Unassembled WGS sequence"/>
</dbReference>
<keyword evidence="6" id="KW-1185">Reference proteome</keyword>
<dbReference type="Gene3D" id="3.20.20.370">
    <property type="entry name" value="Glycoside hydrolase/deacetylase"/>
    <property type="match status" value="1"/>
</dbReference>
<comment type="caution">
    <text evidence="5">The sequence shown here is derived from an EMBL/GenBank/DDBJ whole genome shotgun (WGS) entry which is preliminary data.</text>
</comment>
<evidence type="ECO:0000256" key="1">
    <source>
        <dbReference type="ARBA" id="ARBA00004613"/>
    </source>
</evidence>
<dbReference type="InterPro" id="IPR051398">
    <property type="entry name" value="Polysacch_Deacetylase"/>
</dbReference>
<dbReference type="PANTHER" id="PTHR34216">
    <property type="match status" value="1"/>
</dbReference>
<evidence type="ECO:0000313" key="5">
    <source>
        <dbReference type="EMBL" id="MFC7748818.1"/>
    </source>
</evidence>
<name>A0ABW2V0Q5_9BACL</name>
<evidence type="ECO:0000256" key="2">
    <source>
        <dbReference type="ARBA" id="ARBA00022729"/>
    </source>
</evidence>
<organism evidence="5 6">
    <name type="scientific">Paenibacillus thermoaerophilus</name>
    <dbReference type="NCBI Taxonomy" id="1215385"/>
    <lineage>
        <taxon>Bacteria</taxon>
        <taxon>Bacillati</taxon>
        <taxon>Bacillota</taxon>
        <taxon>Bacilli</taxon>
        <taxon>Bacillales</taxon>
        <taxon>Paenibacillaceae</taxon>
        <taxon>Paenibacillus</taxon>
    </lineage>
</organism>
<evidence type="ECO:0000313" key="6">
    <source>
        <dbReference type="Proteomes" id="UP001596528"/>
    </source>
</evidence>
<comment type="subcellular location">
    <subcellularLocation>
        <location evidence="1">Secreted</location>
    </subcellularLocation>
</comment>
<dbReference type="SUPFAM" id="SSF88713">
    <property type="entry name" value="Glycoside hydrolase/deacetylase"/>
    <property type="match status" value="1"/>
</dbReference>
<dbReference type="RefSeq" id="WP_246068204.1">
    <property type="nucleotide sequence ID" value="NZ_JBHTGQ010000003.1"/>
</dbReference>
<feature type="domain" description="NodB homology" evidence="4">
    <location>
        <begin position="96"/>
        <end position="287"/>
    </location>
</feature>
<protein>
    <submittedName>
        <fullName evidence="5">Polysaccharide deacetylase family protein</fullName>
    </submittedName>
</protein>
<evidence type="ECO:0000256" key="3">
    <source>
        <dbReference type="SAM" id="SignalP"/>
    </source>
</evidence>